<dbReference type="PANTHER" id="PTHR35893:SF3">
    <property type="entry name" value="INNER MEMBRANE PROTEIN"/>
    <property type="match status" value="1"/>
</dbReference>
<evidence type="ECO:0000313" key="10">
    <source>
        <dbReference type="EMBL" id="TCS35605.1"/>
    </source>
</evidence>
<evidence type="ECO:0000256" key="2">
    <source>
        <dbReference type="ARBA" id="ARBA00010423"/>
    </source>
</evidence>
<dbReference type="Pfam" id="PF19029">
    <property type="entry name" value="DUF883_C"/>
    <property type="match status" value="1"/>
</dbReference>
<keyword evidence="5" id="KW-0812">Transmembrane</keyword>
<comment type="caution">
    <text evidence="10">The sequence shown here is derived from an EMBL/GenBank/DDBJ whole genome shotgun (WGS) entry which is preliminary data.</text>
</comment>
<dbReference type="OrthoDB" id="9181874at2"/>
<dbReference type="GO" id="GO:0005886">
    <property type="term" value="C:plasma membrane"/>
    <property type="evidence" value="ECO:0007669"/>
    <property type="project" value="UniProtKB-SubCell"/>
</dbReference>
<keyword evidence="4" id="KW-0997">Cell inner membrane</keyword>
<evidence type="ECO:0000259" key="8">
    <source>
        <dbReference type="Pfam" id="PF05957"/>
    </source>
</evidence>
<dbReference type="InterPro" id="IPR043604">
    <property type="entry name" value="DUF883_N"/>
</dbReference>
<dbReference type="RefSeq" id="WP_132259611.1">
    <property type="nucleotide sequence ID" value="NZ_SLZQ01000010.1"/>
</dbReference>
<dbReference type="EMBL" id="SLZQ01000010">
    <property type="protein sequence ID" value="TCS35605.1"/>
    <property type="molecule type" value="Genomic_DNA"/>
</dbReference>
<dbReference type="InterPro" id="IPR043605">
    <property type="entry name" value="DUF883_C"/>
</dbReference>
<dbReference type="Pfam" id="PF05957">
    <property type="entry name" value="DUF883"/>
    <property type="match status" value="1"/>
</dbReference>
<feature type="domain" description="DUF883" evidence="9">
    <location>
        <begin position="71"/>
        <end position="100"/>
    </location>
</feature>
<comment type="subcellular location">
    <subcellularLocation>
        <location evidence="1">Cell inner membrane</location>
        <topology evidence="1">Single-pass membrane protein</topology>
    </subcellularLocation>
</comment>
<name>A0A4R3HUC6_PAULE</name>
<dbReference type="PANTHER" id="PTHR35893">
    <property type="entry name" value="INNER MEMBRANE PROTEIN-RELATED"/>
    <property type="match status" value="1"/>
</dbReference>
<gene>
    <name evidence="10" type="ORF">EDC30_11073</name>
</gene>
<evidence type="ECO:0000256" key="1">
    <source>
        <dbReference type="ARBA" id="ARBA00004377"/>
    </source>
</evidence>
<organism evidence="10 11">
    <name type="scientific">Paucimonas lemoignei</name>
    <name type="common">Pseudomonas lemoignei</name>
    <dbReference type="NCBI Taxonomy" id="29443"/>
    <lineage>
        <taxon>Bacteria</taxon>
        <taxon>Pseudomonadati</taxon>
        <taxon>Pseudomonadota</taxon>
        <taxon>Betaproteobacteria</taxon>
        <taxon>Burkholderiales</taxon>
        <taxon>Burkholderiaceae</taxon>
        <taxon>Paucimonas</taxon>
    </lineage>
</organism>
<protein>
    <submittedName>
        <fullName evidence="10">ElaB/YqjD/DUF883 family membrane-anchored ribosome-binding protein</fullName>
    </submittedName>
</protein>
<proteinExistence type="inferred from homology"/>
<keyword evidence="6" id="KW-1133">Transmembrane helix</keyword>
<reference evidence="10 11" key="1">
    <citation type="submission" date="2019-03" db="EMBL/GenBank/DDBJ databases">
        <title>Genomic Encyclopedia of Type Strains, Phase IV (KMG-IV): sequencing the most valuable type-strain genomes for metagenomic binning, comparative biology and taxonomic classification.</title>
        <authorList>
            <person name="Goeker M."/>
        </authorList>
    </citation>
    <scope>NUCLEOTIDE SEQUENCE [LARGE SCALE GENOMIC DNA]</scope>
    <source>
        <strain evidence="10 11">DSM 7445</strain>
    </source>
</reference>
<dbReference type="GO" id="GO:0043022">
    <property type="term" value="F:ribosome binding"/>
    <property type="evidence" value="ECO:0007669"/>
    <property type="project" value="InterPro"/>
</dbReference>
<dbReference type="AlphaFoldDB" id="A0A4R3HUC6"/>
<comment type="similarity">
    <text evidence="2">Belongs to the ElaB/YgaM/YqjD family.</text>
</comment>
<evidence type="ECO:0000256" key="3">
    <source>
        <dbReference type="ARBA" id="ARBA00022475"/>
    </source>
</evidence>
<accession>A0A4R3HUC6</accession>
<keyword evidence="11" id="KW-1185">Reference proteome</keyword>
<dbReference type="InterPro" id="IPR010279">
    <property type="entry name" value="YqjD/ElaB"/>
</dbReference>
<dbReference type="Proteomes" id="UP000295382">
    <property type="component" value="Unassembled WGS sequence"/>
</dbReference>
<evidence type="ECO:0000313" key="11">
    <source>
        <dbReference type="Proteomes" id="UP000295382"/>
    </source>
</evidence>
<feature type="domain" description="DUF883" evidence="8">
    <location>
        <begin position="9"/>
        <end position="57"/>
    </location>
</feature>
<evidence type="ECO:0000256" key="5">
    <source>
        <dbReference type="ARBA" id="ARBA00022692"/>
    </source>
</evidence>
<evidence type="ECO:0000256" key="7">
    <source>
        <dbReference type="ARBA" id="ARBA00023136"/>
    </source>
</evidence>
<keyword evidence="3" id="KW-1003">Cell membrane</keyword>
<evidence type="ECO:0000259" key="9">
    <source>
        <dbReference type="Pfam" id="PF19029"/>
    </source>
</evidence>
<evidence type="ECO:0000256" key="4">
    <source>
        <dbReference type="ARBA" id="ARBA00022519"/>
    </source>
</evidence>
<sequence>MTASSYKTVRNDMKSLVRDAQQLFREASVATGERADELRAKGQELLDSAAQRAQELQTAAMETGKEFASHTDSYVKDNPWKAVAISAGVGLVVGMLIGRK</sequence>
<evidence type="ECO:0000256" key="6">
    <source>
        <dbReference type="ARBA" id="ARBA00022989"/>
    </source>
</evidence>
<keyword evidence="7" id="KW-0472">Membrane</keyword>